<dbReference type="PANTHER" id="PTHR34610">
    <property type="entry name" value="SSL7007 PROTEIN"/>
    <property type="match status" value="1"/>
</dbReference>
<keyword evidence="3" id="KW-1185">Reference proteome</keyword>
<evidence type="ECO:0000313" key="3">
    <source>
        <dbReference type="Proteomes" id="UP001595555"/>
    </source>
</evidence>
<dbReference type="EMBL" id="JBHRTF010000004">
    <property type="protein sequence ID" value="MFC3116516.1"/>
    <property type="molecule type" value="Genomic_DNA"/>
</dbReference>
<proteinExistence type="predicted"/>
<dbReference type="InterPro" id="IPR029060">
    <property type="entry name" value="PIN-like_dom_sf"/>
</dbReference>
<dbReference type="NCBIfam" id="TIGR00305">
    <property type="entry name" value="putative toxin-antitoxin system toxin component, PIN family"/>
    <property type="match status" value="1"/>
</dbReference>
<comment type="caution">
    <text evidence="2">The sequence shown here is derived from an EMBL/GenBank/DDBJ whole genome shotgun (WGS) entry which is preliminary data.</text>
</comment>
<dbReference type="Proteomes" id="UP001595555">
    <property type="component" value="Unassembled WGS sequence"/>
</dbReference>
<gene>
    <name evidence="2" type="ORF">ACFODX_13170</name>
</gene>
<dbReference type="RefSeq" id="WP_378119834.1">
    <property type="nucleotide sequence ID" value="NZ_JBHRTF010000004.1"/>
</dbReference>
<feature type="domain" description="PIN" evidence="1">
    <location>
        <begin position="5"/>
        <end position="114"/>
    </location>
</feature>
<dbReference type="InterPro" id="IPR002850">
    <property type="entry name" value="PIN_toxin-like"/>
</dbReference>
<organism evidence="2 3">
    <name type="scientific">Cellvibrio fontiphilus</name>
    <dbReference type="NCBI Taxonomy" id="1815559"/>
    <lineage>
        <taxon>Bacteria</taxon>
        <taxon>Pseudomonadati</taxon>
        <taxon>Pseudomonadota</taxon>
        <taxon>Gammaproteobacteria</taxon>
        <taxon>Cellvibrionales</taxon>
        <taxon>Cellvibrionaceae</taxon>
        <taxon>Cellvibrio</taxon>
    </lineage>
</organism>
<reference evidence="3" key="1">
    <citation type="journal article" date="2019" name="Int. J. Syst. Evol. Microbiol.">
        <title>The Global Catalogue of Microorganisms (GCM) 10K type strain sequencing project: providing services to taxonomists for standard genome sequencing and annotation.</title>
        <authorList>
            <consortium name="The Broad Institute Genomics Platform"/>
            <consortium name="The Broad Institute Genome Sequencing Center for Infectious Disease"/>
            <person name="Wu L."/>
            <person name="Ma J."/>
        </authorList>
    </citation>
    <scope>NUCLEOTIDE SEQUENCE [LARGE SCALE GENOMIC DNA]</scope>
    <source>
        <strain evidence="3">KCTC 52237</strain>
    </source>
</reference>
<name>A0ABV7FFW1_9GAMM</name>
<evidence type="ECO:0000313" key="2">
    <source>
        <dbReference type="EMBL" id="MFC3116516.1"/>
    </source>
</evidence>
<dbReference type="PANTHER" id="PTHR34610:SF3">
    <property type="entry name" value="SSL7007 PROTEIN"/>
    <property type="match status" value="1"/>
</dbReference>
<sequence>MIPSIVIDTNVLVAALKSRLGASFKLLMALPSASYNPCLSVPLCVEYESVLKQPELLPHLSTDEIDAVLNYVLSRASIHEIFFLWRPFLKDPKDDLVLEAAVASQSQYLVTFNLRDFADVEKQFGIKVVTPQEFLHEQRLI</sequence>
<dbReference type="Pfam" id="PF13470">
    <property type="entry name" value="PIN_3"/>
    <property type="match status" value="1"/>
</dbReference>
<evidence type="ECO:0000259" key="1">
    <source>
        <dbReference type="Pfam" id="PF13470"/>
    </source>
</evidence>
<dbReference type="InterPro" id="IPR002716">
    <property type="entry name" value="PIN_dom"/>
</dbReference>
<protein>
    <submittedName>
        <fullName evidence="2">Toxin-antitoxin system toxin component, PIN family</fullName>
    </submittedName>
</protein>
<dbReference type="SUPFAM" id="SSF88723">
    <property type="entry name" value="PIN domain-like"/>
    <property type="match status" value="1"/>
</dbReference>
<accession>A0ABV7FFW1</accession>